<dbReference type="HOGENOM" id="CLU_2683705_0_0_3"/>
<sequence length="74" mass="8767">MLKEALAFKRPLIFADSFFVNKPERVEMILFLMSLCLLVYNLDQRELRNSLKRAKTGVKSQICKLTDYHTLRFI</sequence>
<evidence type="ECO:0000313" key="1">
    <source>
        <dbReference type="EMBL" id="CCI15658.1"/>
    </source>
</evidence>
<dbReference type="AlphaFoldDB" id="I4H0T4"/>
<evidence type="ECO:0000313" key="2">
    <source>
        <dbReference type="Proteomes" id="UP000003273"/>
    </source>
</evidence>
<reference evidence="1 2" key="1">
    <citation type="submission" date="2012-04" db="EMBL/GenBank/DDBJ databases">
        <authorList>
            <person name="Genoscope - CEA"/>
        </authorList>
    </citation>
    <scope>NUCLEOTIDE SEQUENCE [LARGE SCALE GENOMIC DNA]</scope>
    <source>
        <strain evidence="1 2">9806</strain>
    </source>
</reference>
<dbReference type="Proteomes" id="UP000003273">
    <property type="component" value="Unassembled WGS sequence"/>
</dbReference>
<gene>
    <name evidence="1" type="ORF">MICAE_590002</name>
</gene>
<dbReference type="EMBL" id="CAIL01000266">
    <property type="protein sequence ID" value="CCI15658.1"/>
    <property type="molecule type" value="Genomic_DNA"/>
</dbReference>
<accession>I4H0T4</accession>
<name>I4H0T4_MICAE</name>
<comment type="caution">
    <text evidence="1">The sequence shown here is derived from an EMBL/GenBank/DDBJ whole genome shotgun (WGS) entry which is preliminary data.</text>
</comment>
<organism evidence="1 2">
    <name type="scientific">Microcystis aeruginosa PCC 9806</name>
    <dbReference type="NCBI Taxonomy" id="1160282"/>
    <lineage>
        <taxon>Bacteria</taxon>
        <taxon>Bacillati</taxon>
        <taxon>Cyanobacteriota</taxon>
        <taxon>Cyanophyceae</taxon>
        <taxon>Oscillatoriophycideae</taxon>
        <taxon>Chroococcales</taxon>
        <taxon>Microcystaceae</taxon>
        <taxon>Microcystis</taxon>
    </lineage>
</organism>
<proteinExistence type="predicted"/>
<protein>
    <submittedName>
        <fullName evidence="1">Uncharacterized protein</fullName>
    </submittedName>
</protein>